<dbReference type="SUPFAM" id="SSF49785">
    <property type="entry name" value="Galactose-binding domain-like"/>
    <property type="match status" value="1"/>
</dbReference>
<dbReference type="Pfam" id="PF02129">
    <property type="entry name" value="Peptidase_S15"/>
    <property type="match status" value="1"/>
</dbReference>
<gene>
    <name evidence="11" type="ORF">HTZ77_02405</name>
</gene>
<dbReference type="GO" id="GO:0004177">
    <property type="term" value="F:aminopeptidase activity"/>
    <property type="evidence" value="ECO:0007669"/>
    <property type="project" value="UniProtKB-KW"/>
</dbReference>
<dbReference type="InterPro" id="IPR000383">
    <property type="entry name" value="Xaa-Pro-like_dom"/>
</dbReference>
<dbReference type="GO" id="GO:0008239">
    <property type="term" value="F:dipeptidyl-peptidase activity"/>
    <property type="evidence" value="ECO:0007669"/>
    <property type="project" value="UniProtKB-EC"/>
</dbReference>
<evidence type="ECO:0000256" key="3">
    <source>
        <dbReference type="ARBA" id="ARBA00012463"/>
    </source>
</evidence>
<dbReference type="GO" id="GO:0006508">
    <property type="term" value="P:proteolysis"/>
    <property type="evidence" value="ECO:0007669"/>
    <property type="project" value="UniProtKB-KW"/>
</dbReference>
<sequence length="651" mass="70614">MRPRKVLAVPLSVLLALPLALAWGPPAVADATRPLVANATQLLMADATRPLVADGATQPVFSRAEAIKQTVYVEVAGTDSDGDGAPDRVAVDILRPKETDQGLKVPVIMESSPYYAGGNDVANHVVDVDADGNPLPTLRARGADKLLAEPFDGYYDNYFVPRGYAIALVENLGSGRATGCPTTGDRNETAGPKAAIDWLNGRARGFTAEGEPVAASWATGKVGMIGVSYNGTLANAVASTGVEGLETIVPIASISSWYDYYRSGGGVVAPGGFQGEDADVLAKYVLTRADGQRVCGPLVERITAEQDRISGDYNRFWDARDYLRDVDKVRASVFLVHGLNDWNVKTGQFAQWWRALSRRDVPRRIWLHQGTHMNPFNLRTVEWLRQLHGWFDHWLYGLDNGVMREPQADVETAPGTWQRYRSWPVPGTTPVRLHLGTGGRLGLTPQAGMGRAGISREAFTDQKTRTAEQLAESAPAPDPNRLAYLTAPLPADVRVSGTPSVAVTASLSGGPSPYLTALLVDYGTDVRPTGTLVPTGETLCYGQGVPGDTGCTTLRTLGTATTPYMIVSRGWLDTRNRHRPDVTEPLRPGREYAFRWDLQATDHVFKKGHRLGLVILSTDRDFTLRYPEGTRITLAPSRSTFTLPASILPFL</sequence>
<comment type="caution">
    <text evidence="11">The sequence shown here is derived from an EMBL/GenBank/DDBJ whole genome shotgun (WGS) entry which is preliminary data.</text>
</comment>
<feature type="domain" description="Xaa-Pro dipeptidyl-peptidase C-terminal" evidence="10">
    <location>
        <begin position="388"/>
        <end position="644"/>
    </location>
</feature>
<dbReference type="Proteomes" id="UP000586042">
    <property type="component" value="Unassembled WGS sequence"/>
</dbReference>
<dbReference type="Gene3D" id="1.10.246.70">
    <property type="match status" value="1"/>
</dbReference>
<accession>A0A7Y6I233</accession>
<name>A0A7Y6I233_9ACTN</name>
<evidence type="ECO:0000259" key="10">
    <source>
        <dbReference type="SMART" id="SM00939"/>
    </source>
</evidence>
<evidence type="ECO:0000256" key="5">
    <source>
        <dbReference type="ARBA" id="ARBA00022670"/>
    </source>
</evidence>
<dbReference type="EMBL" id="JABWGN010000001">
    <property type="protein sequence ID" value="NUW30283.1"/>
    <property type="molecule type" value="Genomic_DNA"/>
</dbReference>
<dbReference type="InterPro" id="IPR008979">
    <property type="entry name" value="Galactose-bd-like_sf"/>
</dbReference>
<comment type="catalytic activity">
    <reaction evidence="1">
        <text>Hydrolyzes Xaa-Pro-|- bonds to release unblocked, N-terminal dipeptides from substrates including Ala-Pro-|-p-nitroanilide and (sequentially) Tyr-Pro-|-Phe-Pro-|-Gly-Pro-|-Ile.</text>
        <dbReference type="EC" id="3.4.14.11"/>
    </reaction>
</comment>
<protein>
    <recommendedName>
        <fullName evidence="3">Xaa-Pro dipeptidyl-peptidase</fullName>
        <ecNumber evidence="3">3.4.14.11</ecNumber>
    </recommendedName>
    <alternativeName>
        <fullName evidence="8">X-prolyl-dipeptidyl aminopeptidase</fullName>
    </alternativeName>
</protein>
<keyword evidence="7" id="KW-0720">Serine protease</keyword>
<dbReference type="InterPro" id="IPR013736">
    <property type="entry name" value="Xaa-Pro_dipept_C"/>
</dbReference>
<organism evidence="11 12">
    <name type="scientific">Nonomuraea montanisoli</name>
    <dbReference type="NCBI Taxonomy" id="2741721"/>
    <lineage>
        <taxon>Bacteria</taxon>
        <taxon>Bacillati</taxon>
        <taxon>Actinomycetota</taxon>
        <taxon>Actinomycetes</taxon>
        <taxon>Streptosporangiales</taxon>
        <taxon>Streptosporangiaceae</taxon>
        <taxon>Nonomuraea</taxon>
    </lineage>
</organism>
<comment type="similarity">
    <text evidence="2">Belongs to the peptidase S15 family.</text>
</comment>
<dbReference type="SMART" id="SM00939">
    <property type="entry name" value="PepX_C"/>
    <property type="match status" value="1"/>
</dbReference>
<evidence type="ECO:0000256" key="2">
    <source>
        <dbReference type="ARBA" id="ARBA00010819"/>
    </source>
</evidence>
<keyword evidence="9" id="KW-0732">Signal</keyword>
<dbReference type="GO" id="GO:0008236">
    <property type="term" value="F:serine-type peptidase activity"/>
    <property type="evidence" value="ECO:0007669"/>
    <property type="project" value="UniProtKB-KW"/>
</dbReference>
<dbReference type="AlphaFoldDB" id="A0A7Y6I233"/>
<dbReference type="EC" id="3.4.14.11" evidence="3"/>
<keyword evidence="4" id="KW-0031">Aminopeptidase</keyword>
<reference evidence="11 12" key="1">
    <citation type="submission" date="2020-06" db="EMBL/GenBank/DDBJ databases">
        <title>Nonomuraea sp. SMC257, a novel actinomycete isolated from soil.</title>
        <authorList>
            <person name="Chanama M."/>
        </authorList>
    </citation>
    <scope>NUCLEOTIDE SEQUENCE [LARGE SCALE GENOMIC DNA]</scope>
    <source>
        <strain evidence="11 12">SMC257</strain>
    </source>
</reference>
<evidence type="ECO:0000256" key="4">
    <source>
        <dbReference type="ARBA" id="ARBA00022438"/>
    </source>
</evidence>
<dbReference type="Pfam" id="PF08530">
    <property type="entry name" value="PepX_C"/>
    <property type="match status" value="1"/>
</dbReference>
<evidence type="ECO:0000256" key="8">
    <source>
        <dbReference type="ARBA" id="ARBA00030045"/>
    </source>
</evidence>
<keyword evidence="6" id="KW-0378">Hydrolase</keyword>
<dbReference type="InterPro" id="IPR008252">
    <property type="entry name" value="Pept_S15_Xpro"/>
</dbReference>
<evidence type="ECO:0000313" key="12">
    <source>
        <dbReference type="Proteomes" id="UP000586042"/>
    </source>
</evidence>
<evidence type="ECO:0000256" key="6">
    <source>
        <dbReference type="ARBA" id="ARBA00022801"/>
    </source>
</evidence>
<dbReference type="InterPro" id="IPR029058">
    <property type="entry name" value="AB_hydrolase_fold"/>
</dbReference>
<dbReference type="Gene3D" id="3.40.50.1820">
    <property type="entry name" value="alpha/beta hydrolase"/>
    <property type="match status" value="1"/>
</dbReference>
<evidence type="ECO:0000256" key="1">
    <source>
        <dbReference type="ARBA" id="ARBA00000123"/>
    </source>
</evidence>
<keyword evidence="12" id="KW-1185">Reference proteome</keyword>
<evidence type="ECO:0000256" key="7">
    <source>
        <dbReference type="ARBA" id="ARBA00022825"/>
    </source>
</evidence>
<dbReference type="PRINTS" id="PR00923">
    <property type="entry name" value="LACTOPTASE"/>
</dbReference>
<dbReference type="SUPFAM" id="SSF53474">
    <property type="entry name" value="alpha/beta-Hydrolases"/>
    <property type="match status" value="1"/>
</dbReference>
<evidence type="ECO:0000313" key="11">
    <source>
        <dbReference type="EMBL" id="NUW30283.1"/>
    </source>
</evidence>
<evidence type="ECO:0000256" key="9">
    <source>
        <dbReference type="SAM" id="SignalP"/>
    </source>
</evidence>
<feature type="signal peptide" evidence="9">
    <location>
        <begin position="1"/>
        <end position="22"/>
    </location>
</feature>
<dbReference type="RefSeq" id="WP_175587732.1">
    <property type="nucleotide sequence ID" value="NZ_JABWGN010000001.1"/>
</dbReference>
<dbReference type="NCBIfam" id="NF003780">
    <property type="entry name" value="PRK05371.1-1"/>
    <property type="match status" value="1"/>
</dbReference>
<feature type="chain" id="PRO_5039409326" description="Xaa-Pro dipeptidyl-peptidase" evidence="9">
    <location>
        <begin position="23"/>
        <end position="651"/>
    </location>
</feature>
<keyword evidence="5" id="KW-0645">Protease</keyword>
<dbReference type="Gene3D" id="2.60.120.260">
    <property type="entry name" value="Galactose-binding domain-like"/>
    <property type="match status" value="1"/>
</dbReference>
<proteinExistence type="inferred from homology"/>